<evidence type="ECO:0000256" key="1">
    <source>
        <dbReference type="ARBA" id="ARBA00004141"/>
    </source>
</evidence>
<dbReference type="PANTHER" id="PTHR11785">
    <property type="entry name" value="AMINO ACID TRANSPORTER"/>
    <property type="match status" value="1"/>
</dbReference>
<feature type="transmembrane region" description="Helical" evidence="5">
    <location>
        <begin position="425"/>
        <end position="444"/>
    </location>
</feature>
<evidence type="ECO:0000256" key="4">
    <source>
        <dbReference type="ARBA" id="ARBA00023136"/>
    </source>
</evidence>
<evidence type="ECO:0000313" key="7">
    <source>
        <dbReference type="WBParaSite" id="Minc3s00826g17813"/>
    </source>
</evidence>
<feature type="transmembrane region" description="Helical" evidence="5">
    <location>
        <begin position="163"/>
        <end position="185"/>
    </location>
</feature>
<dbReference type="GO" id="GO:0015179">
    <property type="term" value="F:L-amino acid transmembrane transporter activity"/>
    <property type="evidence" value="ECO:0007669"/>
    <property type="project" value="TreeGrafter"/>
</dbReference>
<dbReference type="Pfam" id="PF13520">
    <property type="entry name" value="AA_permease_2"/>
    <property type="match status" value="1"/>
</dbReference>
<dbReference type="FunFam" id="1.20.1740.10:FF:000058">
    <property type="entry name" value="Amino Acid Transporter"/>
    <property type="match status" value="1"/>
</dbReference>
<feature type="transmembrane region" description="Helical" evidence="5">
    <location>
        <begin position="336"/>
        <end position="354"/>
    </location>
</feature>
<dbReference type="WBParaSite" id="Minc3s00826g17813">
    <property type="protein sequence ID" value="Minc3s00826g17813"/>
    <property type="gene ID" value="Minc3s00826g17813"/>
</dbReference>
<sequence length="539" mass="61049">MPHSDNKMGRWGAVSYIVGNIVGSGIFIVPGSMLQNTGSVGLFLIVWLLSAAVATLGAYCYCELGTSIRRSGGDFAYLTHVRWNAIAFMFMSIGCVLIYPLMLAIQAETTAEYTVQAFRLNENCLNNPILLFIFKKLIFSLFALFMMFINFYSLRRVGARFQIAGTIAKLLATTLIVCTAIYILISKGQLQNFSSPFQNSKWEAMSLVNAFFAGLFSYDGWDVLNFGAEEIENPKRTMPFAILSGMFCVTSIYIVINLSFLVVLDADTVRDSTAVAMVFAQQSLGQFQHLMPFIIILVMMGAMNGTIFTASRYLFAAARSRQIPSFLALLNPENDSPRASIFAHVLMAILFSFIGDTNQLINYLGFAQWLQRGFTMCALLWIRFNFNNFILHPDAIKTPIFMPIIFLCVCLSLVGITIIQEFSVAKFGLLVLAIAFLIYFVFIWENTLLNRFPIFKQFCYLINDKLASFVQIILNGKIELFNEEFQNNDPKIIEEKENKIKITGNIKIYPLKEEEKINGDYKQRRRRKSLNKNELTKIN</sequence>
<feature type="transmembrane region" description="Helical" evidence="5">
    <location>
        <begin position="12"/>
        <end position="34"/>
    </location>
</feature>
<evidence type="ECO:0000256" key="3">
    <source>
        <dbReference type="ARBA" id="ARBA00022989"/>
    </source>
</evidence>
<comment type="subcellular location">
    <subcellularLocation>
        <location evidence="1">Membrane</location>
        <topology evidence="1">Multi-pass membrane protein</topology>
    </subcellularLocation>
</comment>
<keyword evidence="2 5" id="KW-0812">Transmembrane</keyword>
<keyword evidence="6" id="KW-1185">Reference proteome</keyword>
<evidence type="ECO:0000256" key="2">
    <source>
        <dbReference type="ARBA" id="ARBA00022692"/>
    </source>
</evidence>
<feature type="transmembrane region" description="Helical" evidence="5">
    <location>
        <begin position="129"/>
        <end position="151"/>
    </location>
</feature>
<dbReference type="GO" id="GO:0016020">
    <property type="term" value="C:membrane"/>
    <property type="evidence" value="ECO:0007669"/>
    <property type="project" value="UniProtKB-SubCell"/>
</dbReference>
<dbReference type="PIRSF" id="PIRSF006060">
    <property type="entry name" value="AA_transporter"/>
    <property type="match status" value="1"/>
</dbReference>
<keyword evidence="3 5" id="KW-1133">Transmembrane helix</keyword>
<accession>A0A914LZ98</accession>
<feature type="transmembrane region" description="Helical" evidence="5">
    <location>
        <begin position="83"/>
        <end position="105"/>
    </location>
</feature>
<name>A0A914LZ98_MELIC</name>
<feature type="transmembrane region" description="Helical" evidence="5">
    <location>
        <begin position="366"/>
        <end position="386"/>
    </location>
</feature>
<dbReference type="InterPro" id="IPR050598">
    <property type="entry name" value="AminoAcid_Transporter"/>
</dbReference>
<protein>
    <submittedName>
        <fullName evidence="7">Amino acid transporter</fullName>
    </submittedName>
</protein>
<dbReference type="InterPro" id="IPR002293">
    <property type="entry name" value="AA/rel_permease1"/>
</dbReference>
<evidence type="ECO:0000256" key="5">
    <source>
        <dbReference type="SAM" id="Phobius"/>
    </source>
</evidence>
<feature type="transmembrane region" description="Helical" evidence="5">
    <location>
        <begin position="240"/>
        <end position="264"/>
    </location>
</feature>
<feature type="transmembrane region" description="Helical" evidence="5">
    <location>
        <begin position="40"/>
        <end position="62"/>
    </location>
</feature>
<reference evidence="7" key="1">
    <citation type="submission" date="2022-11" db="UniProtKB">
        <authorList>
            <consortium name="WormBaseParasite"/>
        </authorList>
    </citation>
    <scope>IDENTIFICATION</scope>
</reference>
<feature type="transmembrane region" description="Helical" evidence="5">
    <location>
        <begin position="205"/>
        <end position="228"/>
    </location>
</feature>
<keyword evidence="4 5" id="KW-0472">Membrane</keyword>
<proteinExistence type="predicted"/>
<organism evidence="6 7">
    <name type="scientific">Meloidogyne incognita</name>
    <name type="common">Southern root-knot nematode worm</name>
    <name type="synonym">Oxyuris incognita</name>
    <dbReference type="NCBI Taxonomy" id="6306"/>
    <lineage>
        <taxon>Eukaryota</taxon>
        <taxon>Metazoa</taxon>
        <taxon>Ecdysozoa</taxon>
        <taxon>Nematoda</taxon>
        <taxon>Chromadorea</taxon>
        <taxon>Rhabditida</taxon>
        <taxon>Tylenchina</taxon>
        <taxon>Tylenchomorpha</taxon>
        <taxon>Tylenchoidea</taxon>
        <taxon>Meloidogynidae</taxon>
        <taxon>Meloidogyninae</taxon>
        <taxon>Meloidogyne</taxon>
        <taxon>Meloidogyne incognita group</taxon>
    </lineage>
</organism>
<feature type="transmembrane region" description="Helical" evidence="5">
    <location>
        <begin position="398"/>
        <end position="419"/>
    </location>
</feature>
<dbReference type="AlphaFoldDB" id="A0A914LZ98"/>
<feature type="transmembrane region" description="Helical" evidence="5">
    <location>
        <begin position="293"/>
        <end position="315"/>
    </location>
</feature>
<evidence type="ECO:0000313" key="6">
    <source>
        <dbReference type="Proteomes" id="UP000887563"/>
    </source>
</evidence>
<dbReference type="Proteomes" id="UP000887563">
    <property type="component" value="Unplaced"/>
</dbReference>
<dbReference type="Gene3D" id="1.20.1740.10">
    <property type="entry name" value="Amino acid/polyamine transporter I"/>
    <property type="match status" value="1"/>
</dbReference>
<dbReference type="PANTHER" id="PTHR11785:SF523">
    <property type="entry name" value="AMINO ACID TRANSPORTER PROTEIN 6"/>
    <property type="match status" value="1"/>
</dbReference>